<evidence type="ECO:0000313" key="1">
    <source>
        <dbReference type="EMBL" id="KAA2381301.1"/>
    </source>
</evidence>
<name>A0A5B3H5Q2_9BACT</name>
<dbReference type="RefSeq" id="WP_130064514.1">
    <property type="nucleotide sequence ID" value="NZ_JADMQE010000005.1"/>
</dbReference>
<evidence type="ECO:0000313" key="2">
    <source>
        <dbReference type="Proteomes" id="UP000322940"/>
    </source>
</evidence>
<gene>
    <name evidence="1" type="ORF">F2Y10_02120</name>
</gene>
<dbReference type="Proteomes" id="UP000322940">
    <property type="component" value="Unassembled WGS sequence"/>
</dbReference>
<organism evidence="1 2">
    <name type="scientific">Alistipes onderdonkii</name>
    <dbReference type="NCBI Taxonomy" id="328813"/>
    <lineage>
        <taxon>Bacteria</taxon>
        <taxon>Pseudomonadati</taxon>
        <taxon>Bacteroidota</taxon>
        <taxon>Bacteroidia</taxon>
        <taxon>Bacteroidales</taxon>
        <taxon>Rikenellaceae</taxon>
        <taxon>Alistipes</taxon>
    </lineage>
</organism>
<dbReference type="AlphaFoldDB" id="A0A5B3H5Q2"/>
<reference evidence="1 2" key="1">
    <citation type="journal article" date="2019" name="Nat. Med.">
        <title>A library of human gut bacterial isolates paired with longitudinal multiomics data enables mechanistic microbiome research.</title>
        <authorList>
            <person name="Poyet M."/>
            <person name="Groussin M."/>
            <person name="Gibbons S.M."/>
            <person name="Avila-Pacheco J."/>
            <person name="Jiang X."/>
            <person name="Kearney S.M."/>
            <person name="Perrotta A.R."/>
            <person name="Berdy B."/>
            <person name="Zhao S."/>
            <person name="Lieberman T.D."/>
            <person name="Swanson P.K."/>
            <person name="Smith M."/>
            <person name="Roesemann S."/>
            <person name="Alexander J.E."/>
            <person name="Rich S.A."/>
            <person name="Livny J."/>
            <person name="Vlamakis H."/>
            <person name="Clish C."/>
            <person name="Bullock K."/>
            <person name="Deik A."/>
            <person name="Scott J."/>
            <person name="Pierce K.A."/>
            <person name="Xavier R.J."/>
            <person name="Alm E.J."/>
        </authorList>
    </citation>
    <scope>NUCLEOTIDE SEQUENCE [LARGE SCALE GENOMIC DNA]</scope>
    <source>
        <strain evidence="1 2">BIOML-A266</strain>
    </source>
</reference>
<comment type="caution">
    <text evidence="1">The sequence shown here is derived from an EMBL/GenBank/DDBJ whole genome shotgun (WGS) entry which is preliminary data.</text>
</comment>
<proteinExistence type="predicted"/>
<accession>A0A5B3H5Q2</accession>
<sequence>MVGKLFIDGLDAFSEYGIFVEQYGYKALVQMPSFKKLSSTEWPEYDGEEVDLSAPLLDSKTFSIPFCITDILSASDLFEVLSDGSYHIFDFAELGKSYKLRLLTNPALSAKIQLGKITLNFADDFPPVYPTDETDIESLNEYNTLLNQAPYATAPAGFKQNGYEMDDVDFSHFGVYVLDGTDRNIQKAPNVRENLKVDVTNRPGVSYDGESVFYKAKDVAIKLFIYADNIAQFWERWYALFTALLKPELRKLYNDNSLEEYNCYYKSNAVTRFDIRRNGRVWCEFTVTLTFPDSRPDGNYCVLATEDKEVVITEPEEGLIVFRI</sequence>
<protein>
    <submittedName>
        <fullName evidence="1">Uncharacterized protein</fullName>
    </submittedName>
</protein>
<dbReference type="EMBL" id="VVXH01000001">
    <property type="protein sequence ID" value="KAA2381301.1"/>
    <property type="molecule type" value="Genomic_DNA"/>
</dbReference>